<organism evidence="1 2">
    <name type="scientific">Nitrospira defluvii</name>
    <dbReference type="NCBI Taxonomy" id="330214"/>
    <lineage>
        <taxon>Bacteria</taxon>
        <taxon>Pseudomonadati</taxon>
        <taxon>Nitrospirota</taxon>
        <taxon>Nitrospiria</taxon>
        <taxon>Nitrospirales</taxon>
        <taxon>Nitrospiraceae</taxon>
        <taxon>Nitrospira</taxon>
    </lineage>
</organism>
<dbReference type="RefSeq" id="WP_213041128.1">
    <property type="nucleotide sequence ID" value="NZ_CAJNBJ010000001.1"/>
</dbReference>
<gene>
    <name evidence="1" type="ORF">NSPZN2_11375</name>
</gene>
<proteinExistence type="predicted"/>
<dbReference type="PROSITE" id="PS51257">
    <property type="entry name" value="PROKAR_LIPOPROTEIN"/>
    <property type="match status" value="1"/>
</dbReference>
<reference evidence="1 2" key="1">
    <citation type="submission" date="2021-02" db="EMBL/GenBank/DDBJ databases">
        <authorList>
            <person name="Han P."/>
        </authorList>
    </citation>
    <scope>NUCLEOTIDE SEQUENCE [LARGE SCALE GENOMIC DNA]</scope>
    <source>
        <strain evidence="1">Candidatus Nitrospira sp. ZN2</strain>
    </source>
</reference>
<protein>
    <recommendedName>
        <fullName evidence="3">Lipoprotein</fullName>
    </recommendedName>
</protein>
<evidence type="ECO:0008006" key="3">
    <source>
        <dbReference type="Google" id="ProtNLM"/>
    </source>
</evidence>
<accession>A0ABN7KUN9</accession>
<comment type="caution">
    <text evidence="1">The sequence shown here is derived from an EMBL/GenBank/DDBJ whole genome shotgun (WGS) entry which is preliminary data.</text>
</comment>
<keyword evidence="2" id="KW-1185">Reference proteome</keyword>
<name>A0ABN7KUN9_9BACT</name>
<sequence>MNRATLPIVLVLVGVMSLSACSGSRGLNRQILQESFHDHPEVVTDRDVAATMALQANLPTPYRLAIYFKHRDFPSRPALQRANWLGADADRLQRALASVQEEGILQQAFLLANSTVQGSTLRDIRLAAARYNADALLIIDGASAVERYNNGHAAWYATGIGAYFAHGTESHALFMVEGTLWDVRTGALYGTQTADGETTLIGPAPSLDDKAAVAEAKDVAMARFGRELADTLRLLREKQRVPD</sequence>
<evidence type="ECO:0000313" key="2">
    <source>
        <dbReference type="Proteomes" id="UP000675880"/>
    </source>
</evidence>
<evidence type="ECO:0000313" key="1">
    <source>
        <dbReference type="EMBL" id="CAE6714322.1"/>
    </source>
</evidence>
<dbReference type="EMBL" id="CAJNBJ010000001">
    <property type="protein sequence ID" value="CAE6714322.1"/>
    <property type="molecule type" value="Genomic_DNA"/>
</dbReference>
<dbReference type="Proteomes" id="UP000675880">
    <property type="component" value="Unassembled WGS sequence"/>
</dbReference>